<feature type="binding site" evidence="3">
    <location>
        <position position="166"/>
    </location>
    <ligand>
        <name>acetyl-CoA</name>
        <dbReference type="ChEBI" id="CHEBI:57288"/>
    </ligand>
</feature>
<reference evidence="5" key="1">
    <citation type="submission" date="2020-12" db="EMBL/GenBank/DDBJ databases">
        <title>Marinomonas arctica sp. nov., a psychrotolerant bacterium isolated from the Arctic.</title>
        <authorList>
            <person name="Zhang Y."/>
        </authorList>
    </citation>
    <scope>NUCLEOTIDE SEQUENCE</scope>
    <source>
        <strain evidence="5">C1424</strain>
    </source>
</reference>
<name>A0A934JUY4_9GAMM</name>
<evidence type="ECO:0000313" key="6">
    <source>
        <dbReference type="Proteomes" id="UP000628710"/>
    </source>
</evidence>
<dbReference type="PANTHER" id="PTHR43300">
    <property type="entry name" value="ACETYLTRANSFERASE"/>
    <property type="match status" value="1"/>
</dbReference>
<feature type="active site" description="Proton acceptor" evidence="2">
    <location>
        <position position="136"/>
    </location>
</feature>
<dbReference type="InterPro" id="IPR041561">
    <property type="entry name" value="PglD_N"/>
</dbReference>
<dbReference type="Gene3D" id="2.160.10.10">
    <property type="entry name" value="Hexapeptide repeat proteins"/>
    <property type="match status" value="1"/>
</dbReference>
<evidence type="ECO:0000256" key="2">
    <source>
        <dbReference type="PIRSR" id="PIRSR620019-1"/>
    </source>
</evidence>
<sequence length="210" mass="22283">MNDKKLAILGASGHGKVVADLAEQLGYVVHFYDDAYPNKTMIEHWPIEGTFDDLLMLDSTQTDVAVAIGHNKTRQQKIALLLDKDFTIPTLIHPSAVVSQYAKLQHGCVVFAGAVVNAFADIGKGVIINSSAVVEHDCSIGDFSHICPNTALAGGVIVGTGCWLGIGSQVKQLVELGDYCLIGAGSTVLKNIPSHVTAFGSPAIVIRHHN</sequence>
<gene>
    <name evidence="5" type="ORF">I8J31_08965</name>
</gene>
<evidence type="ECO:0000313" key="5">
    <source>
        <dbReference type="EMBL" id="MBJ7537800.1"/>
    </source>
</evidence>
<dbReference type="Pfam" id="PF17836">
    <property type="entry name" value="PglD_N"/>
    <property type="match status" value="1"/>
</dbReference>
<feature type="binding site" evidence="3">
    <location>
        <begin position="12"/>
        <end position="14"/>
    </location>
    <ligand>
        <name>substrate</name>
    </ligand>
</feature>
<dbReference type="Proteomes" id="UP000628710">
    <property type="component" value="Unassembled WGS sequence"/>
</dbReference>
<dbReference type="Gene3D" id="3.40.50.20">
    <property type="match status" value="1"/>
</dbReference>
<dbReference type="NCBIfam" id="TIGR03570">
    <property type="entry name" value="NeuD_NnaD"/>
    <property type="match status" value="1"/>
</dbReference>
<organism evidence="5 6">
    <name type="scientific">Marinomonas transparens</name>
    <dbReference type="NCBI Taxonomy" id="2795388"/>
    <lineage>
        <taxon>Bacteria</taxon>
        <taxon>Pseudomonadati</taxon>
        <taxon>Pseudomonadota</taxon>
        <taxon>Gammaproteobacteria</taxon>
        <taxon>Oceanospirillales</taxon>
        <taxon>Oceanospirillaceae</taxon>
        <taxon>Marinomonas</taxon>
    </lineage>
</organism>
<dbReference type="InterPro" id="IPR011004">
    <property type="entry name" value="Trimer_LpxA-like_sf"/>
</dbReference>
<feature type="domain" description="PglD N-terminal" evidence="4">
    <location>
        <begin position="5"/>
        <end position="77"/>
    </location>
</feature>
<dbReference type="SUPFAM" id="SSF51161">
    <property type="entry name" value="Trimeric LpxA-like enzymes"/>
    <property type="match status" value="1"/>
</dbReference>
<evidence type="ECO:0000256" key="3">
    <source>
        <dbReference type="PIRSR" id="PIRSR620019-2"/>
    </source>
</evidence>
<comment type="caution">
    <text evidence="5">The sequence shown here is derived from an EMBL/GenBank/DDBJ whole genome shotgun (WGS) entry which is preliminary data.</text>
</comment>
<dbReference type="InterPro" id="IPR020019">
    <property type="entry name" value="AcTrfase_PglD-like"/>
</dbReference>
<dbReference type="InterPro" id="IPR050179">
    <property type="entry name" value="Trans_hexapeptide_repeat"/>
</dbReference>
<proteinExistence type="inferred from homology"/>
<dbReference type="CDD" id="cd03360">
    <property type="entry name" value="LbH_AT_putative"/>
    <property type="match status" value="1"/>
</dbReference>
<keyword evidence="6" id="KW-1185">Reference proteome</keyword>
<feature type="binding site" evidence="3">
    <location>
        <position position="69"/>
    </location>
    <ligand>
        <name>substrate</name>
    </ligand>
</feature>
<comment type="similarity">
    <text evidence="1">Belongs to the transferase hexapeptide repeat family.</text>
</comment>
<protein>
    <submittedName>
        <fullName evidence="5">Acetyltransferase</fullName>
    </submittedName>
</protein>
<accession>A0A934JUY4</accession>
<feature type="site" description="Increases basicity of active site His" evidence="2">
    <location>
        <position position="137"/>
    </location>
</feature>
<evidence type="ECO:0000256" key="1">
    <source>
        <dbReference type="ARBA" id="ARBA00007274"/>
    </source>
</evidence>
<dbReference type="AlphaFoldDB" id="A0A934JUY4"/>
<dbReference type="RefSeq" id="WP_199468006.1">
    <property type="nucleotide sequence ID" value="NZ_JAEMNX010000009.1"/>
</dbReference>
<dbReference type="PANTHER" id="PTHR43300:SF7">
    <property type="entry name" value="UDP-N-ACETYLBACILLOSAMINE N-ACETYLTRANSFERASE"/>
    <property type="match status" value="1"/>
</dbReference>
<evidence type="ECO:0000259" key="4">
    <source>
        <dbReference type="Pfam" id="PF17836"/>
    </source>
</evidence>
<dbReference type="EMBL" id="JAEMNX010000009">
    <property type="protein sequence ID" value="MBJ7537800.1"/>
    <property type="molecule type" value="Genomic_DNA"/>
</dbReference>
<feature type="binding site" evidence="3">
    <location>
        <position position="145"/>
    </location>
    <ligand>
        <name>acetyl-CoA</name>
        <dbReference type="ChEBI" id="CHEBI:57288"/>
    </ligand>
</feature>